<dbReference type="EMBL" id="MLAK01000574">
    <property type="protein sequence ID" value="OHT11965.1"/>
    <property type="molecule type" value="Genomic_DNA"/>
</dbReference>
<dbReference type="VEuPathDB" id="TrichDB:TRFO_18342"/>
<protein>
    <submittedName>
        <fullName evidence="1">Uncharacterized protein</fullName>
    </submittedName>
</protein>
<comment type="caution">
    <text evidence="1">The sequence shown here is derived from an EMBL/GenBank/DDBJ whole genome shotgun (WGS) entry which is preliminary data.</text>
</comment>
<gene>
    <name evidence="1" type="ORF">TRFO_18342</name>
</gene>
<accession>A0A1J4KR68</accession>
<proteinExistence type="predicted"/>
<dbReference type="GeneID" id="94834826"/>
<evidence type="ECO:0000313" key="1">
    <source>
        <dbReference type="EMBL" id="OHT11965.1"/>
    </source>
</evidence>
<dbReference type="Proteomes" id="UP000179807">
    <property type="component" value="Unassembled WGS sequence"/>
</dbReference>
<keyword evidence="2" id="KW-1185">Reference proteome</keyword>
<organism evidence="1 2">
    <name type="scientific">Tritrichomonas foetus</name>
    <dbReference type="NCBI Taxonomy" id="1144522"/>
    <lineage>
        <taxon>Eukaryota</taxon>
        <taxon>Metamonada</taxon>
        <taxon>Parabasalia</taxon>
        <taxon>Tritrichomonadida</taxon>
        <taxon>Tritrichomonadidae</taxon>
        <taxon>Tritrichomonas</taxon>
    </lineage>
</organism>
<reference evidence="1" key="1">
    <citation type="submission" date="2016-10" db="EMBL/GenBank/DDBJ databases">
        <authorList>
            <person name="Benchimol M."/>
            <person name="Almeida L.G."/>
            <person name="Vasconcelos A.T."/>
            <person name="Perreira-Neves A."/>
            <person name="Rosa I.A."/>
            <person name="Tasca T."/>
            <person name="Bogo M.R."/>
            <person name="de Souza W."/>
        </authorList>
    </citation>
    <scope>NUCLEOTIDE SEQUENCE [LARGE SCALE GENOMIC DNA]</scope>
    <source>
        <strain evidence="1">K</strain>
    </source>
</reference>
<sequence>MNDLYQSFWSFSVKVMGSFLRDIPMNAIDSDILSFVKNYPKIDLATDAILEKYAVIASNDPKDGINKFLKKFPQTNVDLSKPHNLPTNSCLNFLKSFGRVEENRAIRILYYYLNNALFGSFIHKILMCFDENNHQNVSFILENHIAPILTYGLHTNPPASPNQNQNQMNNILFEICELNIEIWEHIIMKLSQLQPIESLELLNTCLSQYFDESLLQVQRRLYMKAFRLFSYSNADSLQNNSFFNNIKSFVQYKSIFKETDEIASYFLSNLISSQLLNTNRETVPQPTLKISQETILAAENNNSPISIFLKSTLFVFRQIDINFDTMIDDLLTFLSECKSAENILLNAVTQLILGPISFNCFRQINLCGPSNPKINQKLIDKIFKNVIEMAKNSTLLPLPFANLLVSMACSNFPVFIAKKFEYLYSESFLKLNAITFFDFVYTILSFKWIPNLYPKEYDLFIENVIKEFNLYVSTNSAHKVSNIACCMTQLCDEYDLLKTNRIFLNLPVKREFQNYSNWKKLLTGELKEFFTDNMIGNDLNVNYFVNDNVPLSHLIACIPLLPYNTSLINNIIPYIFDQSSQVSASTIRTLQYIVHKNNLKYEEIITRLLVTLNHESDEQLYNILNSFIMITSSFYREVSDSIINLISPYLFIGICSQRFEIRDLAFNIFEILPRFNCFFKANDNILFDKFLTKFYNLVGLNVDKTFLSSLNYYSLKDISKYNINSLYHIYLSVFFDSLETFDYIVDNCREFVMKEFHNANLKNGKNPPSFYLINLSTFIAATATIKFPNNNEWNDVIILMKTINHPKIKVSFISSISKLRVNSSFEMISESNEFTQVEFPFVVKMFWSRYSHEELDRFIFDALHLLIKSIDLNSQANIVSSNQVSPVNIENQYTINCISCILWILNKLFNFYYKCSNKEEYGPFMDKLPVKLQNEFISSQNEQFLKNVFYFIYNCMKSDIPELEQLAKKAFTSYCSITTLFDEPYQIIFNDFPQIAESNISASTFILTQSYPSMIRSLISIAHKNISIFECIANQFKLIKTENDIQEALRNDYDVYNTFQKENNQIYKDNFYATYSNIGSILAISFWYLSDVNTNCSDLALSLIKNLSISLSLILKRTTQHCLMIQFFVSLNRINTFGDVINLSEMLANSLDVFVEPFINSAFDILTDCYSTFFMSIIKPWFNKILLNNNGLQVINQSYKDIPFIKVFSTYSFVEKSISTFNLDHLKSSIPEFIDSMTSNIDNQNILFIFAMNLYNKNKSACSHFLTYLCQSTDAILYTQKYFEFRYWFFKMIQLNEIDSELDINEFFLIDNSDQTEVSESSNDTRSKYMDDVNFALEFASMIANEQLVPYLLSFCLICTPNSITKKVLRQLTDSETPSLHTVSKRINKYQGKLLFKLSFEWASSCGNIEMAIKAAKVSLFFFDKADDSMVSTLIRTLSIFINIIKEKNERKQETLRVVNDDNVVNWKIIYEYIGLLLHLLSACNLSLSDPRVDVFWIISEFISIYDKTFSNPQYIFQIVCNSLEQHLDKGIKLNDVPNDYIGILPNLVLFIDSLNILPANCIDTTLQLLNIVARFAEKGNFDVILGKQNDKITIENIACTIILYILPYFSTECSKSLFDSIKTKILDLTNGKIDFDILWDCFRANDVNLEQTGFIESLQPYFIESLLSNVLKFYRFYLKNSKESLQNSIYSVCSILLTINNNIIPDSLFSKIIVLASKHSSPSACSFLKIVYRKNIKETTIGNQSISMSFPIKQIRYPIFSVKEFTENNQIEKVNQNEELPPFLPIDSNFSVLPYTKEIQKLCYQIKISPFTDWIETVFKAENASSEVKENNINQEDIIPEINVKPNDINILVNSLKINRVRSSSVVNFEESGKSLIQDDLFLVSVDSFKPDPKDIIQVGDETFPNLF</sequence>
<dbReference type="RefSeq" id="XP_068365101.1">
    <property type="nucleotide sequence ID" value="XM_068500122.1"/>
</dbReference>
<evidence type="ECO:0000313" key="2">
    <source>
        <dbReference type="Proteomes" id="UP000179807"/>
    </source>
</evidence>
<name>A0A1J4KR68_9EUKA</name>